<dbReference type="AlphaFoldDB" id="A0A8E2DRE1"/>
<feature type="region of interest" description="Disordered" evidence="2">
    <location>
        <begin position="1"/>
        <end position="23"/>
    </location>
</feature>
<organism evidence="4 5">
    <name type="scientific">Obba rivulosa</name>
    <dbReference type="NCBI Taxonomy" id="1052685"/>
    <lineage>
        <taxon>Eukaryota</taxon>
        <taxon>Fungi</taxon>
        <taxon>Dikarya</taxon>
        <taxon>Basidiomycota</taxon>
        <taxon>Agaricomycotina</taxon>
        <taxon>Agaricomycetes</taxon>
        <taxon>Polyporales</taxon>
        <taxon>Gelatoporiaceae</taxon>
        <taxon>Obba</taxon>
    </lineage>
</organism>
<dbReference type="GO" id="GO:0016740">
    <property type="term" value="F:transferase activity"/>
    <property type="evidence" value="ECO:0007669"/>
    <property type="project" value="UniProtKB-KW"/>
</dbReference>
<dbReference type="OrthoDB" id="5978656at2759"/>
<accession>A0A8E2DRE1</accession>
<dbReference type="InterPro" id="IPR015424">
    <property type="entry name" value="PyrdxlP-dep_Trfase"/>
</dbReference>
<evidence type="ECO:0000256" key="2">
    <source>
        <dbReference type="SAM" id="MobiDB-lite"/>
    </source>
</evidence>
<dbReference type="Proteomes" id="UP000250043">
    <property type="component" value="Unassembled WGS sequence"/>
</dbReference>
<evidence type="ECO:0000313" key="4">
    <source>
        <dbReference type="EMBL" id="OCH94353.1"/>
    </source>
</evidence>
<dbReference type="Pfam" id="PF00266">
    <property type="entry name" value="Aminotran_5"/>
    <property type="match status" value="2"/>
</dbReference>
<evidence type="ECO:0000256" key="1">
    <source>
        <dbReference type="ARBA" id="ARBA00022898"/>
    </source>
</evidence>
<keyword evidence="1" id="KW-0663">Pyridoxal phosphate</keyword>
<evidence type="ECO:0000313" key="5">
    <source>
        <dbReference type="Proteomes" id="UP000250043"/>
    </source>
</evidence>
<protein>
    <submittedName>
        <fullName evidence="4">PLP-dependent transferase</fullName>
    </submittedName>
</protein>
<sequence>MSHSTLPNDTGVPSGHTYDKDAPPPPFGHSLKGFWAFDPEYVNLNHGSCGSLPLPVILACSELGMLAERNPDKFHRITYMPLLEESRKLVAELVGAATDEIVLVPNATHGLNTVLRNFEWREGDVVMGASTTYDAISRTLQYFADRSEQPRPELHSIEYTYPMTHAEIVDRFRSRLREIKQQYPNTAFSNAYNEADANAAFKEGKNKFVAVIDSITASPGALMPWQEMVKICREEGVYSVIDAAHSIGQEMNINLGSADPDFWVSDCHKWLYTKRGCAVLYVSKRNQYLIKSSIPTSNEYVSPRDPRPLPRGVEGTNFVVQHEWTGTMDFIPFLSIKAALDFRKWLGGESVINEYCHKLAIDGGQRLAEVMGTKVMDETGALTLNMVDVLLPLPVQSREGEVYSKDTLRAINNQLMEKLLLKWNTYAVHYFHAGGWWCRCSAQVWNEISDFEYLGRALTAVCEEIKRSILTSPEQI</sequence>
<proteinExistence type="predicted"/>
<gene>
    <name evidence="4" type="ORF">OBBRIDRAFT_789260</name>
</gene>
<dbReference type="PANTHER" id="PTHR43092">
    <property type="entry name" value="L-CYSTEINE DESULFHYDRASE"/>
    <property type="match status" value="1"/>
</dbReference>
<dbReference type="Gene3D" id="3.40.640.10">
    <property type="entry name" value="Type I PLP-dependent aspartate aminotransferase-like (Major domain)"/>
    <property type="match status" value="1"/>
</dbReference>
<dbReference type="EMBL" id="KV722344">
    <property type="protein sequence ID" value="OCH94353.1"/>
    <property type="molecule type" value="Genomic_DNA"/>
</dbReference>
<feature type="domain" description="Aminotransferase class V" evidence="3">
    <location>
        <begin position="211"/>
        <end position="290"/>
    </location>
</feature>
<dbReference type="InterPro" id="IPR000192">
    <property type="entry name" value="Aminotrans_V_dom"/>
</dbReference>
<keyword evidence="5" id="KW-1185">Reference proteome</keyword>
<keyword evidence="4" id="KW-0808">Transferase</keyword>
<evidence type="ECO:0000259" key="3">
    <source>
        <dbReference type="Pfam" id="PF00266"/>
    </source>
</evidence>
<feature type="domain" description="Aminotransferase class V" evidence="3">
    <location>
        <begin position="80"/>
        <end position="136"/>
    </location>
</feature>
<dbReference type="PANTHER" id="PTHR43092:SF2">
    <property type="entry name" value="HERCYNYLCYSTEINE SULFOXIDE LYASE"/>
    <property type="match status" value="1"/>
</dbReference>
<dbReference type="InterPro" id="IPR015421">
    <property type="entry name" value="PyrdxlP-dep_Trfase_major"/>
</dbReference>
<dbReference type="SUPFAM" id="SSF53383">
    <property type="entry name" value="PLP-dependent transferases"/>
    <property type="match status" value="1"/>
</dbReference>
<reference evidence="4 5" key="1">
    <citation type="submission" date="2016-07" db="EMBL/GenBank/DDBJ databases">
        <title>Draft genome of the white-rot fungus Obba rivulosa 3A-2.</title>
        <authorList>
            <consortium name="DOE Joint Genome Institute"/>
            <person name="Miettinen O."/>
            <person name="Riley R."/>
            <person name="Acob R."/>
            <person name="Barry K."/>
            <person name="Cullen D."/>
            <person name="De Vries R."/>
            <person name="Hainaut M."/>
            <person name="Hatakka A."/>
            <person name="Henrissat B."/>
            <person name="Hilden K."/>
            <person name="Kuo R."/>
            <person name="Labutti K."/>
            <person name="Lipzen A."/>
            <person name="Makela M.R."/>
            <person name="Sandor L."/>
            <person name="Spatafora J.W."/>
            <person name="Grigoriev I.V."/>
            <person name="Hibbett D.S."/>
        </authorList>
    </citation>
    <scope>NUCLEOTIDE SEQUENCE [LARGE SCALE GENOMIC DNA]</scope>
    <source>
        <strain evidence="4 5">3A-2</strain>
    </source>
</reference>
<name>A0A8E2DRE1_9APHY</name>